<evidence type="ECO:0000313" key="1">
    <source>
        <dbReference type="EMBL" id="KAH3683754.1"/>
    </source>
</evidence>
<protein>
    <submittedName>
        <fullName evidence="1">Uncharacterized protein</fullName>
    </submittedName>
</protein>
<name>A0A9P8Q6G1_WICPI</name>
<dbReference type="AlphaFoldDB" id="A0A9P8Q6G1"/>
<reference evidence="1" key="2">
    <citation type="submission" date="2021-01" db="EMBL/GenBank/DDBJ databases">
        <authorList>
            <person name="Schikora-Tamarit M.A."/>
        </authorList>
    </citation>
    <scope>NUCLEOTIDE SEQUENCE</scope>
    <source>
        <strain evidence="1">CBS2887</strain>
    </source>
</reference>
<dbReference type="Proteomes" id="UP000774326">
    <property type="component" value="Unassembled WGS sequence"/>
</dbReference>
<reference evidence="1" key="1">
    <citation type="journal article" date="2021" name="Open Biol.">
        <title>Shared evolutionary footprints suggest mitochondrial oxidative damage underlies multiple complex I losses in fungi.</title>
        <authorList>
            <person name="Schikora-Tamarit M.A."/>
            <person name="Marcet-Houben M."/>
            <person name="Nosek J."/>
            <person name="Gabaldon T."/>
        </authorList>
    </citation>
    <scope>NUCLEOTIDE SEQUENCE</scope>
    <source>
        <strain evidence="1">CBS2887</strain>
    </source>
</reference>
<gene>
    <name evidence="1" type="ORF">WICPIJ_005273</name>
</gene>
<organism evidence="1 2">
    <name type="scientific">Wickerhamomyces pijperi</name>
    <name type="common">Yeast</name>
    <name type="synonym">Pichia pijperi</name>
    <dbReference type="NCBI Taxonomy" id="599730"/>
    <lineage>
        <taxon>Eukaryota</taxon>
        <taxon>Fungi</taxon>
        <taxon>Dikarya</taxon>
        <taxon>Ascomycota</taxon>
        <taxon>Saccharomycotina</taxon>
        <taxon>Saccharomycetes</taxon>
        <taxon>Phaffomycetales</taxon>
        <taxon>Wickerhamomycetaceae</taxon>
        <taxon>Wickerhamomyces</taxon>
    </lineage>
</organism>
<proteinExistence type="predicted"/>
<dbReference type="EMBL" id="JAEUBG010002963">
    <property type="protein sequence ID" value="KAH3683754.1"/>
    <property type="molecule type" value="Genomic_DNA"/>
</dbReference>
<evidence type="ECO:0000313" key="2">
    <source>
        <dbReference type="Proteomes" id="UP000774326"/>
    </source>
</evidence>
<keyword evidence="2" id="KW-1185">Reference proteome</keyword>
<sequence length="144" mass="16467">MLEVGLQRLLQISLELFLFLGDRQVRDHTNDMGNTLQLQGSDDLFTVFFVDFRSTRQPKDNEIGNLGGIQNGHEIVHVWDDKLQVALELRNLHRRHRDPFDHGGVFLANQRTSIEQSVDNFFGADVIGQWNHSDNLLGTVGPFE</sequence>
<comment type="caution">
    <text evidence="1">The sequence shown here is derived from an EMBL/GenBank/DDBJ whole genome shotgun (WGS) entry which is preliminary data.</text>
</comment>
<accession>A0A9P8Q6G1</accession>